<evidence type="ECO:0000256" key="6">
    <source>
        <dbReference type="ARBA" id="ARBA00023315"/>
    </source>
</evidence>
<dbReference type="GO" id="GO:0046677">
    <property type="term" value="P:response to antibiotic"/>
    <property type="evidence" value="ECO:0007669"/>
    <property type="project" value="UniProtKB-KW"/>
</dbReference>
<evidence type="ECO:0000313" key="9">
    <source>
        <dbReference type="Proteomes" id="UP000294848"/>
    </source>
</evidence>
<comment type="similarity">
    <text evidence="1">Belongs to the transferase hexapeptide repeat family.</text>
</comment>
<evidence type="ECO:0000256" key="7">
    <source>
        <dbReference type="ARBA" id="ARBA00047633"/>
    </source>
</evidence>
<dbReference type="AlphaFoldDB" id="A0A4V3BXC8"/>
<keyword evidence="4 8" id="KW-0808">Transferase</keyword>
<dbReference type="PANTHER" id="PTHR43300">
    <property type="entry name" value="ACETYLTRANSFERASE"/>
    <property type="match status" value="1"/>
</dbReference>
<dbReference type="EMBL" id="SNWI01000008">
    <property type="protein sequence ID" value="TDN98218.1"/>
    <property type="molecule type" value="Genomic_DNA"/>
</dbReference>
<accession>A0A4V3BXC8</accession>
<dbReference type="Proteomes" id="UP000294848">
    <property type="component" value="Unassembled WGS sequence"/>
</dbReference>
<name>A0A4V3BXC8_9BACT</name>
<dbReference type="Pfam" id="PF00132">
    <property type="entry name" value="Hexapep"/>
    <property type="match status" value="1"/>
</dbReference>
<comment type="caution">
    <text evidence="8">The sequence shown here is derived from an EMBL/GenBank/DDBJ whole genome shotgun (WGS) entry which is preliminary data.</text>
</comment>
<dbReference type="InterPro" id="IPR001451">
    <property type="entry name" value="Hexapep"/>
</dbReference>
<proteinExistence type="inferred from homology"/>
<evidence type="ECO:0000256" key="3">
    <source>
        <dbReference type="ARBA" id="ARBA00020291"/>
    </source>
</evidence>
<evidence type="ECO:0000256" key="4">
    <source>
        <dbReference type="ARBA" id="ARBA00022679"/>
    </source>
</evidence>
<evidence type="ECO:0000256" key="1">
    <source>
        <dbReference type="ARBA" id="ARBA00007274"/>
    </source>
</evidence>
<protein>
    <recommendedName>
        <fullName evidence="3">Chloramphenicol acetyltransferase</fullName>
        <ecNumber evidence="2">2.3.1.28</ecNumber>
    </recommendedName>
</protein>
<dbReference type="OrthoDB" id="9812571at2"/>
<dbReference type="EC" id="2.3.1.28" evidence="2"/>
<sequence>MQSNSFYSPEELATLGFRSLGNNVLISRFARIYSSENISIGSNVRIDDFCILSGKIEIGNHVHISAYNALYGSSGIIINDYSGISPRCTLFSATDDFSGDFLIGPMVNPEFTNVISGQVRIEKFCQIGSSCVILPNVRINEGTVVGAMSLVNKDLEPWKIYKGIPAKISKNRSKKLLKIQKNG</sequence>
<dbReference type="PANTHER" id="PTHR43300:SF12">
    <property type="entry name" value="CHLORAMPHENICOL ACETYLTRANSFERASE"/>
    <property type="match status" value="1"/>
</dbReference>
<dbReference type="RefSeq" id="WP_133465996.1">
    <property type="nucleotide sequence ID" value="NZ_SNWI01000008.1"/>
</dbReference>
<keyword evidence="6" id="KW-0012">Acyltransferase</keyword>
<dbReference type="CDD" id="cd04647">
    <property type="entry name" value="LbH_MAT_like"/>
    <property type="match status" value="1"/>
</dbReference>
<dbReference type="Gene3D" id="2.160.10.10">
    <property type="entry name" value="Hexapeptide repeat proteins"/>
    <property type="match status" value="1"/>
</dbReference>
<gene>
    <name evidence="8" type="ORF">DET52_1085</name>
</gene>
<dbReference type="InterPro" id="IPR011004">
    <property type="entry name" value="Trimer_LpxA-like_sf"/>
</dbReference>
<reference evidence="8 9" key="1">
    <citation type="submission" date="2019-03" db="EMBL/GenBank/DDBJ databases">
        <title>Freshwater and sediment microbial communities from various areas in North America, analyzing microbe dynamics in response to fracking.</title>
        <authorList>
            <person name="Lamendella R."/>
        </authorList>
    </citation>
    <scope>NUCLEOTIDE SEQUENCE [LARGE SCALE GENOMIC DNA]</scope>
    <source>
        <strain evidence="8 9">114D</strain>
    </source>
</reference>
<dbReference type="InterPro" id="IPR050179">
    <property type="entry name" value="Trans_hexapeptide_repeat"/>
</dbReference>
<organism evidence="8 9">
    <name type="scientific">Sunxiuqinia elliptica</name>
    <dbReference type="NCBI Taxonomy" id="655355"/>
    <lineage>
        <taxon>Bacteria</taxon>
        <taxon>Pseudomonadati</taxon>
        <taxon>Bacteroidota</taxon>
        <taxon>Bacteroidia</taxon>
        <taxon>Marinilabiliales</taxon>
        <taxon>Prolixibacteraceae</taxon>
        <taxon>Sunxiuqinia</taxon>
    </lineage>
</organism>
<comment type="catalytic activity">
    <reaction evidence="7">
        <text>chloramphenicol + acetyl-CoA = chloramphenicol 3-acetate + CoA</text>
        <dbReference type="Rhea" id="RHEA:18421"/>
        <dbReference type="ChEBI" id="CHEBI:16730"/>
        <dbReference type="ChEBI" id="CHEBI:17698"/>
        <dbReference type="ChEBI" id="CHEBI:57287"/>
        <dbReference type="ChEBI" id="CHEBI:57288"/>
        <dbReference type="EC" id="2.3.1.28"/>
    </reaction>
</comment>
<evidence type="ECO:0000256" key="5">
    <source>
        <dbReference type="ARBA" id="ARBA00023251"/>
    </source>
</evidence>
<evidence type="ECO:0000256" key="2">
    <source>
        <dbReference type="ARBA" id="ARBA00013235"/>
    </source>
</evidence>
<keyword evidence="5" id="KW-0046">Antibiotic resistance</keyword>
<evidence type="ECO:0000313" key="8">
    <source>
        <dbReference type="EMBL" id="TDN98218.1"/>
    </source>
</evidence>
<dbReference type="SUPFAM" id="SSF51161">
    <property type="entry name" value="Trimeric LpxA-like enzymes"/>
    <property type="match status" value="1"/>
</dbReference>
<dbReference type="GO" id="GO:0008811">
    <property type="term" value="F:chloramphenicol O-acetyltransferase activity"/>
    <property type="evidence" value="ECO:0007669"/>
    <property type="project" value="UniProtKB-EC"/>
</dbReference>